<dbReference type="EMBL" id="RAHH01000011">
    <property type="protein sequence ID" value="RJT44328.1"/>
    <property type="molecule type" value="Genomic_DNA"/>
</dbReference>
<comment type="caution">
    <text evidence="1">The sequence shown here is derived from an EMBL/GenBank/DDBJ whole genome shotgun (WGS) entry which is preliminary data.</text>
</comment>
<name>A0A419N9K3_9GAMM</name>
<evidence type="ECO:0000313" key="1">
    <source>
        <dbReference type="EMBL" id="RJT44328.1"/>
    </source>
</evidence>
<organism evidence="1 2">
    <name type="scientific">Rahnella woolbedingensis</name>
    <dbReference type="NCBI Taxonomy" id="1510574"/>
    <lineage>
        <taxon>Bacteria</taxon>
        <taxon>Pseudomonadati</taxon>
        <taxon>Pseudomonadota</taxon>
        <taxon>Gammaproteobacteria</taxon>
        <taxon>Enterobacterales</taxon>
        <taxon>Yersiniaceae</taxon>
        <taxon>Rahnella</taxon>
    </lineage>
</organism>
<dbReference type="AlphaFoldDB" id="A0A419N9K3"/>
<keyword evidence="2" id="KW-1185">Reference proteome</keyword>
<dbReference type="OrthoDB" id="512976at2"/>
<proteinExistence type="predicted"/>
<dbReference type="RefSeq" id="WP_120132841.1">
    <property type="nucleotide sequence ID" value="NZ_RAHH01000011.1"/>
</dbReference>
<accession>A0A419N9K3</accession>
<gene>
    <name evidence="1" type="ORF">D6C13_11300</name>
</gene>
<reference evidence="1 2" key="1">
    <citation type="submission" date="2018-09" db="EMBL/GenBank/DDBJ databases">
        <authorList>
            <person name="Le Fleche-Mateos A."/>
        </authorList>
    </citation>
    <scope>NUCLEOTIDE SEQUENCE [LARGE SCALE GENOMIC DNA]</scope>
    <source>
        <strain evidence="1 2">DSM 27399</strain>
    </source>
</reference>
<protein>
    <submittedName>
        <fullName evidence="1">Uncharacterized protein</fullName>
    </submittedName>
</protein>
<dbReference type="Proteomes" id="UP000284908">
    <property type="component" value="Unassembled WGS sequence"/>
</dbReference>
<sequence length="150" mass="17236">MRSLKVISLITLLSVDSHAEGYKLHPGIRTFQGQKFEIELKAHCPETRLACNDVSYEAINKKTGERLHLKGRVLTNYYSHDFRGFEFKNGNYIYTLRPDSGASNDVSQIWNLNVPYMIRLSLLIRVSCINFKIHLLMPFEVPQMALVCST</sequence>
<evidence type="ECO:0000313" key="2">
    <source>
        <dbReference type="Proteomes" id="UP000284908"/>
    </source>
</evidence>